<sequence>MIAILVVGATLLFHDTASQAIGKYARDVFTYERECSNSANVLNCNNVRCAAGNKCVMAEPQGCVGCPLRPRCVQQQCNTGCASPCRIPNRCVLVATNCCPNSACRAPATTTRRPPIFTIPTWRPWPFAAEGEASPVETTKTPE</sequence>
<reference evidence="2 3" key="1">
    <citation type="submission" date="2014-03" db="EMBL/GenBank/DDBJ databases">
        <title>Draft genome of the hookworm Oesophagostomum dentatum.</title>
        <authorList>
            <person name="Mitreva M."/>
        </authorList>
    </citation>
    <scope>NUCLEOTIDE SEQUENCE [LARGE SCALE GENOMIC DNA]</scope>
    <source>
        <strain evidence="2 3">OD-Hann</strain>
    </source>
</reference>
<gene>
    <name evidence="2" type="ORF">OESDEN_13028</name>
</gene>
<evidence type="ECO:0000256" key="1">
    <source>
        <dbReference type="SAM" id="SignalP"/>
    </source>
</evidence>
<feature type="chain" id="PRO_5002065007" description="Trypsin Inhibitor like cysteine rich domain protein" evidence="1">
    <location>
        <begin position="19"/>
        <end position="143"/>
    </location>
</feature>
<organism evidence="2 3">
    <name type="scientific">Oesophagostomum dentatum</name>
    <name type="common">Nodular worm</name>
    <dbReference type="NCBI Taxonomy" id="61180"/>
    <lineage>
        <taxon>Eukaryota</taxon>
        <taxon>Metazoa</taxon>
        <taxon>Ecdysozoa</taxon>
        <taxon>Nematoda</taxon>
        <taxon>Chromadorea</taxon>
        <taxon>Rhabditida</taxon>
        <taxon>Rhabditina</taxon>
        <taxon>Rhabditomorpha</taxon>
        <taxon>Strongyloidea</taxon>
        <taxon>Strongylidae</taxon>
        <taxon>Oesophagostomum</taxon>
    </lineage>
</organism>
<evidence type="ECO:0008006" key="4">
    <source>
        <dbReference type="Google" id="ProtNLM"/>
    </source>
</evidence>
<name>A0A0B1SUL7_OESDE</name>
<feature type="signal peptide" evidence="1">
    <location>
        <begin position="1"/>
        <end position="18"/>
    </location>
</feature>
<proteinExistence type="predicted"/>
<evidence type="ECO:0000313" key="3">
    <source>
        <dbReference type="Proteomes" id="UP000053660"/>
    </source>
</evidence>
<keyword evidence="1" id="KW-0732">Signal</keyword>
<dbReference type="AlphaFoldDB" id="A0A0B1SUL7"/>
<accession>A0A0B1SUL7</accession>
<dbReference type="Proteomes" id="UP000053660">
    <property type="component" value="Unassembled WGS sequence"/>
</dbReference>
<evidence type="ECO:0000313" key="2">
    <source>
        <dbReference type="EMBL" id="KHJ87202.1"/>
    </source>
</evidence>
<protein>
    <recommendedName>
        <fullName evidence="4">Trypsin Inhibitor like cysteine rich domain protein</fullName>
    </recommendedName>
</protein>
<dbReference type="EMBL" id="KN558287">
    <property type="protein sequence ID" value="KHJ87202.1"/>
    <property type="molecule type" value="Genomic_DNA"/>
</dbReference>
<keyword evidence="3" id="KW-1185">Reference proteome</keyword>
<dbReference type="OrthoDB" id="5870228at2759"/>